<dbReference type="Pfam" id="PF03960">
    <property type="entry name" value="ArsC"/>
    <property type="match status" value="1"/>
</dbReference>
<dbReference type="PANTHER" id="PTHR30041">
    <property type="entry name" value="ARSENATE REDUCTASE"/>
    <property type="match status" value="1"/>
</dbReference>
<evidence type="ECO:0000313" key="4">
    <source>
        <dbReference type="Proteomes" id="UP000464787"/>
    </source>
</evidence>
<dbReference type="PANTHER" id="PTHR30041:SF8">
    <property type="entry name" value="PROTEIN YFFB"/>
    <property type="match status" value="1"/>
</dbReference>
<keyword evidence="4" id="KW-1185">Reference proteome</keyword>
<dbReference type="SUPFAM" id="SSF52833">
    <property type="entry name" value="Thioredoxin-like"/>
    <property type="match status" value="1"/>
</dbReference>
<organism evidence="3 4">
    <name type="scientific">Xylophilus rhododendri</name>
    <dbReference type="NCBI Taxonomy" id="2697032"/>
    <lineage>
        <taxon>Bacteria</taxon>
        <taxon>Pseudomonadati</taxon>
        <taxon>Pseudomonadota</taxon>
        <taxon>Betaproteobacteria</taxon>
        <taxon>Burkholderiales</taxon>
        <taxon>Xylophilus</taxon>
    </lineage>
</organism>
<dbReference type="InterPro" id="IPR006660">
    <property type="entry name" value="Arsenate_reductase-like"/>
</dbReference>
<dbReference type="InterPro" id="IPR006504">
    <property type="entry name" value="Tscrpt_reg_Spx/MgsR"/>
</dbReference>
<dbReference type="PROSITE" id="PS51353">
    <property type="entry name" value="ARSC"/>
    <property type="match status" value="1"/>
</dbReference>
<dbReference type="InterPro" id="IPR036249">
    <property type="entry name" value="Thioredoxin-like_sf"/>
</dbReference>
<dbReference type="KEGG" id="xyk:GT347_08455"/>
<dbReference type="Proteomes" id="UP000464787">
    <property type="component" value="Chromosome"/>
</dbReference>
<accession>A0A857J4R5</accession>
<reference evidence="3 4" key="1">
    <citation type="submission" date="2020-01" db="EMBL/GenBank/DDBJ databases">
        <title>Genome sequencing of strain KACC 21265.</title>
        <authorList>
            <person name="Heo J."/>
            <person name="Kim S.-J."/>
            <person name="Kim J.-S."/>
            <person name="Hong S.-B."/>
            <person name="Kwon S.-W."/>
        </authorList>
    </citation>
    <scope>NUCLEOTIDE SEQUENCE [LARGE SCALE GENOMIC DNA]</scope>
    <source>
        <strain evidence="3 4">KACC 21265</strain>
    </source>
</reference>
<dbReference type="RefSeq" id="WP_160551539.1">
    <property type="nucleotide sequence ID" value="NZ_CP047650.1"/>
</dbReference>
<gene>
    <name evidence="3" type="ORF">GT347_08455</name>
</gene>
<dbReference type="EMBL" id="CP047650">
    <property type="protein sequence ID" value="QHI98022.1"/>
    <property type="molecule type" value="Genomic_DNA"/>
</dbReference>
<proteinExistence type="inferred from homology"/>
<evidence type="ECO:0000256" key="2">
    <source>
        <dbReference type="PROSITE-ProRule" id="PRU01282"/>
    </source>
</evidence>
<sequence length="115" mass="12460">MTTIYGIPNCDTVKKARSWLGEHLQDARFHDFRKDGLTAEQVARWYAAVGDKLLNRKGTTWRGLDAAAQASAADAAGAQALALAHPALIKRPVMEWPDGAVTVGFDAADWASRIP</sequence>
<evidence type="ECO:0000313" key="3">
    <source>
        <dbReference type="EMBL" id="QHI98022.1"/>
    </source>
</evidence>
<comment type="similarity">
    <text evidence="1 2">Belongs to the ArsC family.</text>
</comment>
<name>A0A857J4R5_9BURK</name>
<dbReference type="NCBIfam" id="TIGR01617">
    <property type="entry name" value="arsC_related"/>
    <property type="match status" value="1"/>
</dbReference>
<protein>
    <submittedName>
        <fullName evidence="3">Spx/MgsR family RNA polymerase-binding regulatory protein</fullName>
    </submittedName>
</protein>
<evidence type="ECO:0000256" key="1">
    <source>
        <dbReference type="ARBA" id="ARBA00007198"/>
    </source>
</evidence>
<dbReference type="AlphaFoldDB" id="A0A857J4R5"/>
<dbReference type="Gene3D" id="3.40.30.10">
    <property type="entry name" value="Glutaredoxin"/>
    <property type="match status" value="1"/>
</dbReference>